<keyword evidence="1" id="KW-0472">Membrane</keyword>
<feature type="transmembrane region" description="Helical" evidence="1">
    <location>
        <begin position="109"/>
        <end position="126"/>
    </location>
</feature>
<feature type="transmembrane region" description="Helical" evidence="1">
    <location>
        <begin position="82"/>
        <end position="103"/>
    </location>
</feature>
<keyword evidence="3" id="KW-1185">Reference proteome</keyword>
<evidence type="ECO:0000313" key="3">
    <source>
        <dbReference type="Proteomes" id="UP000053424"/>
    </source>
</evidence>
<reference evidence="2 3" key="1">
    <citation type="submission" date="2014-04" db="EMBL/GenBank/DDBJ databases">
        <authorList>
            <consortium name="DOE Joint Genome Institute"/>
            <person name="Kuo A."/>
            <person name="Gay G."/>
            <person name="Dore J."/>
            <person name="Kohler A."/>
            <person name="Nagy L.G."/>
            <person name="Floudas D."/>
            <person name="Copeland A."/>
            <person name="Barry K.W."/>
            <person name="Cichocki N."/>
            <person name="Veneault-Fourrey C."/>
            <person name="LaButti K."/>
            <person name="Lindquist E.A."/>
            <person name="Lipzen A."/>
            <person name="Lundell T."/>
            <person name="Morin E."/>
            <person name="Murat C."/>
            <person name="Sun H."/>
            <person name="Tunlid A."/>
            <person name="Henrissat B."/>
            <person name="Grigoriev I.V."/>
            <person name="Hibbett D.S."/>
            <person name="Martin F."/>
            <person name="Nordberg H.P."/>
            <person name="Cantor M.N."/>
            <person name="Hua S.X."/>
        </authorList>
    </citation>
    <scope>NUCLEOTIDE SEQUENCE [LARGE SCALE GENOMIC DNA]</scope>
    <source>
        <strain evidence="3">h7</strain>
    </source>
</reference>
<dbReference type="OrthoDB" id="3753443at2759"/>
<evidence type="ECO:0000256" key="1">
    <source>
        <dbReference type="SAM" id="Phobius"/>
    </source>
</evidence>
<dbReference type="AlphaFoldDB" id="A0A0C3C583"/>
<name>A0A0C3C583_HEBCY</name>
<proteinExistence type="predicted"/>
<feature type="transmembrane region" description="Helical" evidence="1">
    <location>
        <begin position="52"/>
        <end position="70"/>
    </location>
</feature>
<gene>
    <name evidence="2" type="ORF">M413DRAFT_75784</name>
</gene>
<dbReference type="Proteomes" id="UP000053424">
    <property type="component" value="Unassembled WGS sequence"/>
</dbReference>
<dbReference type="EMBL" id="KN831789">
    <property type="protein sequence ID" value="KIM38746.1"/>
    <property type="molecule type" value="Genomic_DNA"/>
</dbReference>
<evidence type="ECO:0000313" key="2">
    <source>
        <dbReference type="EMBL" id="KIM38746.1"/>
    </source>
</evidence>
<accession>A0A0C3C583</accession>
<protein>
    <submittedName>
        <fullName evidence="2">Uncharacterized protein</fullName>
    </submittedName>
</protein>
<dbReference type="HOGENOM" id="CLU_129422_0_0_1"/>
<feature type="transmembrane region" description="Helical" evidence="1">
    <location>
        <begin position="12"/>
        <end position="32"/>
    </location>
</feature>
<organism evidence="2 3">
    <name type="scientific">Hebeloma cylindrosporum</name>
    <dbReference type="NCBI Taxonomy" id="76867"/>
    <lineage>
        <taxon>Eukaryota</taxon>
        <taxon>Fungi</taxon>
        <taxon>Dikarya</taxon>
        <taxon>Basidiomycota</taxon>
        <taxon>Agaricomycotina</taxon>
        <taxon>Agaricomycetes</taxon>
        <taxon>Agaricomycetidae</taxon>
        <taxon>Agaricales</taxon>
        <taxon>Agaricineae</taxon>
        <taxon>Hymenogastraceae</taxon>
        <taxon>Hebeloma</taxon>
    </lineage>
</organism>
<reference evidence="3" key="2">
    <citation type="submission" date="2015-01" db="EMBL/GenBank/DDBJ databases">
        <title>Evolutionary Origins and Diversification of the Mycorrhizal Mutualists.</title>
        <authorList>
            <consortium name="DOE Joint Genome Institute"/>
            <consortium name="Mycorrhizal Genomics Consortium"/>
            <person name="Kohler A."/>
            <person name="Kuo A."/>
            <person name="Nagy L.G."/>
            <person name="Floudas D."/>
            <person name="Copeland A."/>
            <person name="Barry K.W."/>
            <person name="Cichocki N."/>
            <person name="Veneault-Fourrey C."/>
            <person name="LaButti K."/>
            <person name="Lindquist E.A."/>
            <person name="Lipzen A."/>
            <person name="Lundell T."/>
            <person name="Morin E."/>
            <person name="Murat C."/>
            <person name="Riley R."/>
            <person name="Ohm R."/>
            <person name="Sun H."/>
            <person name="Tunlid A."/>
            <person name="Henrissat B."/>
            <person name="Grigoriev I.V."/>
            <person name="Hibbett D.S."/>
            <person name="Martin F."/>
        </authorList>
    </citation>
    <scope>NUCLEOTIDE SEQUENCE [LARGE SCALE GENOMIC DNA]</scope>
    <source>
        <strain evidence="3">h7</strain>
    </source>
</reference>
<keyword evidence="1" id="KW-0812">Transmembrane</keyword>
<sequence length="147" mass="15591">MSASLIRCKGIADIVVALILTVKPSIIYNSVVTRFVHSVSGLHISDASMAPGFNQSIACMVGAVGIGYVVSAGSGPALHPMVFALNVSWAILGLLTCATPKAWGLGSSTLLMTSVNHALFSLVFYLKDPSVLRNLKKSTRVRWDEES</sequence>
<keyword evidence="1" id="KW-1133">Transmembrane helix</keyword>